<name>A0ABW3S9Y9_9BACL</name>
<evidence type="ECO:0000256" key="2">
    <source>
        <dbReference type="ARBA" id="ARBA00022840"/>
    </source>
</evidence>
<dbReference type="Pfam" id="PF13614">
    <property type="entry name" value="AAA_31"/>
    <property type="match status" value="1"/>
</dbReference>
<keyword evidence="1" id="KW-0547">Nucleotide-binding</keyword>
<organism evidence="5 6">
    <name type="scientific">Paenibacillus timonensis</name>
    <dbReference type="NCBI Taxonomy" id="225915"/>
    <lineage>
        <taxon>Bacteria</taxon>
        <taxon>Bacillati</taxon>
        <taxon>Bacillota</taxon>
        <taxon>Bacilli</taxon>
        <taxon>Bacillales</taxon>
        <taxon>Paenibacillaceae</taxon>
        <taxon>Paenibacillus</taxon>
    </lineage>
</organism>
<evidence type="ECO:0000256" key="3">
    <source>
        <dbReference type="SAM" id="MobiDB-lite"/>
    </source>
</evidence>
<proteinExistence type="predicted"/>
<reference evidence="6" key="1">
    <citation type="journal article" date="2019" name="Int. J. Syst. Evol. Microbiol.">
        <title>The Global Catalogue of Microorganisms (GCM) 10K type strain sequencing project: providing services to taxonomists for standard genome sequencing and annotation.</title>
        <authorList>
            <consortium name="The Broad Institute Genomics Platform"/>
            <consortium name="The Broad Institute Genome Sequencing Center for Infectious Disease"/>
            <person name="Wu L."/>
            <person name="Ma J."/>
        </authorList>
    </citation>
    <scope>NUCLEOTIDE SEQUENCE [LARGE SCALE GENOMIC DNA]</scope>
    <source>
        <strain evidence="6">CCUG 48216</strain>
    </source>
</reference>
<dbReference type="RefSeq" id="WP_240267632.1">
    <property type="nucleotide sequence ID" value="NZ_JAKSXN010000003.1"/>
</dbReference>
<accession>A0ABW3S9Y9</accession>
<keyword evidence="6" id="KW-1185">Reference proteome</keyword>
<dbReference type="EMBL" id="JBHTKZ010000006">
    <property type="protein sequence ID" value="MFD1180776.1"/>
    <property type="molecule type" value="Genomic_DNA"/>
</dbReference>
<sequence>MRVALFRLSQRQMWVERLRRSGYEVKFVHDPERITSEMSVVVVDAMVGKWKDYVRLVQGREVPVVLLVEDHSDWGEQQTESLGIAGTVTAEEETNGLFSRFIPAGETELEATAALSSLGRTLVFQTEEAPFLSNTKMETAESQSVSIDVPLSQRKARQRFEVEPSPPKALSAKALPTQAPREIPEDGTFPYELPETDNQTEPDKPMEKKSEFETEDTGDEPKPAFILNEPDLTSQMSRIPPDLPPVVAVYAAKGGVGKTTLLLHLAARLSKEGLRACILDLDPNGTVATIMRIQPNKTIVDLVRRIDDPKARRACLLQTKAGFSIVAAPLMPGQFLLQPEELRAILHFLKEETNVVLLDLPVSLDRLTRLALEQADQLMLITTDEPASLFNLDRVKPLLTGLRPTPELYLVWNRLKEPAPKLDWKERLPWPIVLELPEDPTVYRSVRSGEWTLSSPSSPYHVQVGRLVDRWMGRETASLREKRGWLPRLASHLKSGR</sequence>
<feature type="domain" description="AAA" evidence="4">
    <location>
        <begin position="246"/>
        <end position="388"/>
    </location>
</feature>
<gene>
    <name evidence="5" type="ORF">ACFQ2Z_05355</name>
</gene>
<keyword evidence="2" id="KW-0067">ATP-binding</keyword>
<dbReference type="InterPro" id="IPR050625">
    <property type="entry name" value="ParA/MinD_ATPase"/>
</dbReference>
<dbReference type="PANTHER" id="PTHR43384">
    <property type="entry name" value="SEPTUM SITE-DETERMINING PROTEIN MIND HOMOLOG, CHLOROPLASTIC-RELATED"/>
    <property type="match status" value="1"/>
</dbReference>
<dbReference type="InterPro" id="IPR025669">
    <property type="entry name" value="AAA_dom"/>
</dbReference>
<dbReference type="Proteomes" id="UP001597211">
    <property type="component" value="Unassembled WGS sequence"/>
</dbReference>
<dbReference type="PANTHER" id="PTHR43384:SF6">
    <property type="entry name" value="SEPTUM SITE-DETERMINING PROTEIN MIND HOMOLOG, CHLOROPLASTIC"/>
    <property type="match status" value="1"/>
</dbReference>
<protein>
    <submittedName>
        <fullName evidence="5">CpaE family protein</fullName>
    </submittedName>
</protein>
<comment type="caution">
    <text evidence="5">The sequence shown here is derived from an EMBL/GenBank/DDBJ whole genome shotgun (WGS) entry which is preliminary data.</text>
</comment>
<evidence type="ECO:0000259" key="4">
    <source>
        <dbReference type="Pfam" id="PF13614"/>
    </source>
</evidence>
<dbReference type="InterPro" id="IPR027417">
    <property type="entry name" value="P-loop_NTPase"/>
</dbReference>
<feature type="compositionally biased region" description="Basic and acidic residues" evidence="3">
    <location>
        <begin position="201"/>
        <end position="212"/>
    </location>
</feature>
<feature type="region of interest" description="Disordered" evidence="3">
    <location>
        <begin position="156"/>
        <end position="224"/>
    </location>
</feature>
<dbReference type="SUPFAM" id="SSF52540">
    <property type="entry name" value="P-loop containing nucleoside triphosphate hydrolases"/>
    <property type="match status" value="1"/>
</dbReference>
<evidence type="ECO:0000313" key="6">
    <source>
        <dbReference type="Proteomes" id="UP001597211"/>
    </source>
</evidence>
<dbReference type="Gene3D" id="3.40.50.300">
    <property type="entry name" value="P-loop containing nucleotide triphosphate hydrolases"/>
    <property type="match status" value="1"/>
</dbReference>
<evidence type="ECO:0000256" key="1">
    <source>
        <dbReference type="ARBA" id="ARBA00022741"/>
    </source>
</evidence>
<evidence type="ECO:0000313" key="5">
    <source>
        <dbReference type="EMBL" id="MFD1180776.1"/>
    </source>
</evidence>